<name>F7ZJ40_ROSLO</name>
<feature type="domain" description="DSBA-like thioredoxin" evidence="1">
    <location>
        <begin position="94"/>
        <end position="232"/>
    </location>
</feature>
<dbReference type="GO" id="GO:0016491">
    <property type="term" value="F:oxidoreductase activity"/>
    <property type="evidence" value="ECO:0007669"/>
    <property type="project" value="InterPro"/>
</dbReference>
<dbReference type="AlphaFoldDB" id="F7ZJ40"/>
<protein>
    <recommendedName>
        <fullName evidence="1">DSBA-like thioredoxin domain-containing protein</fullName>
    </recommendedName>
</protein>
<dbReference type="EMBL" id="CP002623">
    <property type="protein sequence ID" value="AEI96285.1"/>
    <property type="molecule type" value="Genomic_DNA"/>
</dbReference>
<reference evidence="2 3" key="1">
    <citation type="journal article" date="2011" name="BMC Genomics">
        <title>Comparative genome analysis and genome-guided physiological analysis of Roseobacter litoralis.</title>
        <authorList>
            <person name="Kalhoefer D."/>
            <person name="Thole S."/>
            <person name="Voget S."/>
            <person name="Lehmann R."/>
            <person name="Liesegang H."/>
            <person name="Wollher A."/>
            <person name="Daniel R."/>
            <person name="Simon M."/>
            <person name="Brinkhoff T."/>
        </authorList>
    </citation>
    <scope>NUCLEOTIDE SEQUENCE [LARGE SCALE GENOMIC DNA]</scope>
    <source>
        <strain evidence="3">ATCC 49566 / DSM 6996 / JCM 21268 / NBRC 15278 / OCh 149</strain>
    </source>
</reference>
<dbReference type="InterPro" id="IPR001853">
    <property type="entry name" value="DSBA-like_thioredoxin_dom"/>
</dbReference>
<dbReference type="HOGENOM" id="CLU_1088735_0_0_5"/>
<dbReference type="STRING" id="391595.RLO149_c043930"/>
<sequence length="248" mass="26527">MRRRDVLVVGGIVAVAVAIPPILRRIPADFEFEPLPGFAGFRRITGGSISGGIDPFFGLDAQGSTNVAPSPERAASPCLALFGPEGWQPDVVPIAIFSDFNCPYCKVLEQRLMERRDAGAPVRLIWHEMPLLGAASRRSAQAVLAARFLDAEEAGRAYLSQRFLRPGPAALQTMADALDLPPDAFTQEVSGPRVARALATSMDLGRRLGIPGTPGTMVGRTLVIGAINDADLTKLIEIERSQPQTVCA</sequence>
<accession>F7ZJ40</accession>
<dbReference type="Pfam" id="PF01323">
    <property type="entry name" value="DSBA"/>
    <property type="match status" value="1"/>
</dbReference>
<dbReference type="OrthoDB" id="9780147at2"/>
<dbReference type="eggNOG" id="COG1651">
    <property type="taxonomic scope" value="Bacteria"/>
</dbReference>
<organism evidence="2 3">
    <name type="scientific">Roseobacter litoralis (strain ATCC 49566 / DSM 6996 / JCM 21268 / NBRC 15278 / OCh 149)</name>
    <dbReference type="NCBI Taxonomy" id="391595"/>
    <lineage>
        <taxon>Bacteria</taxon>
        <taxon>Pseudomonadati</taxon>
        <taxon>Pseudomonadota</taxon>
        <taxon>Alphaproteobacteria</taxon>
        <taxon>Rhodobacterales</taxon>
        <taxon>Roseobacteraceae</taxon>
        <taxon>Roseobacter</taxon>
    </lineage>
</organism>
<dbReference type="Gene3D" id="3.40.30.10">
    <property type="entry name" value="Glutaredoxin"/>
    <property type="match status" value="1"/>
</dbReference>
<evidence type="ECO:0000313" key="3">
    <source>
        <dbReference type="Proteomes" id="UP000001353"/>
    </source>
</evidence>
<dbReference type="Proteomes" id="UP000001353">
    <property type="component" value="Chromosome"/>
</dbReference>
<keyword evidence="3" id="KW-1185">Reference proteome</keyword>
<dbReference type="RefSeq" id="WP_013964157.1">
    <property type="nucleotide sequence ID" value="NC_015730.1"/>
</dbReference>
<evidence type="ECO:0000259" key="1">
    <source>
        <dbReference type="Pfam" id="PF01323"/>
    </source>
</evidence>
<dbReference type="KEGG" id="rli:RLO149_c043930"/>
<gene>
    <name evidence="2" type="ordered locus">RLO149_c043930</name>
</gene>
<dbReference type="InterPro" id="IPR036249">
    <property type="entry name" value="Thioredoxin-like_sf"/>
</dbReference>
<evidence type="ECO:0000313" key="2">
    <source>
        <dbReference type="EMBL" id="AEI96285.1"/>
    </source>
</evidence>
<dbReference type="SUPFAM" id="SSF52833">
    <property type="entry name" value="Thioredoxin-like"/>
    <property type="match status" value="1"/>
</dbReference>
<proteinExistence type="predicted"/>